<sequence length="428" mass="47636">MPPKRAAPSASSNAASKRPRLAAEGSDSNSTNIATTNVNATVQLPPRPSKRWAKVSGSRNLDNDYKLAARNPPRYICLCTAPHKLGRGGEDEEEGDGWDDDDDDDDDEEEEEEDDGNTYEDMGEVEVNASARSRGKCDGGKTCICSKPADEHPDHTWKLSFAAKRKFFNQRAHCDLRDPDNFGMHTYNDHASYGIVESLENLVLDYAEAKDDLDEQWVVCETLGYFIPTDYNDPLYRIDDAGRANTLCILLGRLFMSMLARLEREGLLAPDSRIKNLSTIMGLWMLAAEEFRGQGCLEDNEEEEQLGPKKDKKKWNPSLFDSNVLAYAKKYHINFSGAHKAAEDIEENVDEIDLPIPGSNSGPNADPFGFYPALKKYKSDHGTPLIGGDKLDITTFTSAERKHAAFDGRDPLGKREMTALKQGLVLMM</sequence>
<accession>A0AAV9VLK0</accession>
<feature type="region of interest" description="Disordered" evidence="1">
    <location>
        <begin position="1"/>
        <end position="65"/>
    </location>
</feature>
<feature type="compositionally biased region" description="Low complexity" evidence="1">
    <location>
        <begin position="1"/>
        <end position="16"/>
    </location>
</feature>
<evidence type="ECO:0000313" key="3">
    <source>
        <dbReference type="Proteomes" id="UP001373714"/>
    </source>
</evidence>
<organism evidence="2 3">
    <name type="scientific">Orbilia blumenaviensis</name>
    <dbReference type="NCBI Taxonomy" id="1796055"/>
    <lineage>
        <taxon>Eukaryota</taxon>
        <taxon>Fungi</taxon>
        <taxon>Dikarya</taxon>
        <taxon>Ascomycota</taxon>
        <taxon>Pezizomycotina</taxon>
        <taxon>Orbiliomycetes</taxon>
        <taxon>Orbiliales</taxon>
        <taxon>Orbiliaceae</taxon>
        <taxon>Orbilia</taxon>
    </lineage>
</organism>
<dbReference type="Proteomes" id="UP001373714">
    <property type="component" value="Unassembled WGS sequence"/>
</dbReference>
<protein>
    <submittedName>
        <fullName evidence="2">Uncharacterized protein</fullName>
    </submittedName>
</protein>
<feature type="compositionally biased region" description="Low complexity" evidence="1">
    <location>
        <begin position="28"/>
        <end position="42"/>
    </location>
</feature>
<dbReference type="EMBL" id="JAVHNS010000001">
    <property type="protein sequence ID" value="KAK6362994.1"/>
    <property type="molecule type" value="Genomic_DNA"/>
</dbReference>
<name>A0AAV9VLK0_9PEZI</name>
<gene>
    <name evidence="2" type="ORF">TWF730_000442</name>
</gene>
<evidence type="ECO:0000313" key="2">
    <source>
        <dbReference type="EMBL" id="KAK6362994.1"/>
    </source>
</evidence>
<comment type="caution">
    <text evidence="2">The sequence shown here is derived from an EMBL/GenBank/DDBJ whole genome shotgun (WGS) entry which is preliminary data.</text>
</comment>
<keyword evidence="3" id="KW-1185">Reference proteome</keyword>
<evidence type="ECO:0000256" key="1">
    <source>
        <dbReference type="SAM" id="MobiDB-lite"/>
    </source>
</evidence>
<reference evidence="2 3" key="1">
    <citation type="submission" date="2019-10" db="EMBL/GenBank/DDBJ databases">
        <authorList>
            <person name="Palmer J.M."/>
        </authorList>
    </citation>
    <scope>NUCLEOTIDE SEQUENCE [LARGE SCALE GENOMIC DNA]</scope>
    <source>
        <strain evidence="2 3">TWF730</strain>
    </source>
</reference>
<dbReference type="AlphaFoldDB" id="A0AAV9VLK0"/>
<feature type="compositionally biased region" description="Acidic residues" evidence="1">
    <location>
        <begin position="90"/>
        <end position="123"/>
    </location>
</feature>
<proteinExistence type="predicted"/>
<feature type="region of interest" description="Disordered" evidence="1">
    <location>
        <begin position="86"/>
        <end position="123"/>
    </location>
</feature>